<dbReference type="Proteomes" id="UP000006177">
    <property type="component" value="Chromosome"/>
</dbReference>
<reference evidence="1 2" key="1">
    <citation type="journal article" date="2011" name="J. Microbiol.">
        <title>Complete genome of Leptospirillum ferriphilum ML-04 provides insight into its physiology and environmental adaptation.</title>
        <authorList>
            <person name="Mi S."/>
            <person name="Song J."/>
            <person name="Lin J."/>
            <person name="Che Y."/>
            <person name="Zheng H."/>
            <person name="Lin J."/>
        </authorList>
    </citation>
    <scope>NUCLEOTIDE SEQUENCE [LARGE SCALE GENOMIC DNA]</scope>
    <source>
        <strain evidence="1 2">ML-04</strain>
    </source>
</reference>
<evidence type="ECO:0000313" key="2">
    <source>
        <dbReference type="Proteomes" id="UP000006177"/>
    </source>
</evidence>
<accession>J9ZAM6</accession>
<dbReference type="STRING" id="1048260.LFML04_0698"/>
<dbReference type="KEGG" id="lfi:LFML04_0698"/>
<dbReference type="RefSeq" id="WP_014960443.1">
    <property type="nucleotide sequence ID" value="NC_018649.1"/>
</dbReference>
<name>J9ZAM6_LEPFM</name>
<dbReference type="HOGENOM" id="CLU_2770840_0_0_0"/>
<protein>
    <submittedName>
        <fullName evidence="1">Uncharacterized protein</fullName>
    </submittedName>
</protein>
<sequence length="69" mass="7842">MTDPESRPIRSREETEPLFAYQYQYPLGIFGAVVGRSMSHAVEILNQSGVEPFSLTRIGVLINQEEEKE</sequence>
<organism evidence="1 2">
    <name type="scientific">Leptospirillum ferriphilum (strain ML-04)</name>
    <dbReference type="NCBI Taxonomy" id="1048260"/>
    <lineage>
        <taxon>Bacteria</taxon>
        <taxon>Pseudomonadati</taxon>
        <taxon>Nitrospirota</taxon>
        <taxon>Nitrospiria</taxon>
        <taxon>Nitrospirales</taxon>
        <taxon>Nitrospiraceae</taxon>
        <taxon>Leptospirillum</taxon>
    </lineage>
</organism>
<evidence type="ECO:0000313" key="1">
    <source>
        <dbReference type="EMBL" id="AFS52933.1"/>
    </source>
</evidence>
<dbReference type="EMBL" id="CP002919">
    <property type="protein sequence ID" value="AFS52933.1"/>
    <property type="molecule type" value="Genomic_DNA"/>
</dbReference>
<gene>
    <name evidence="1" type="ordered locus">LFML04_0698</name>
</gene>
<dbReference type="AlphaFoldDB" id="J9ZAM6"/>
<proteinExistence type="predicted"/>
<dbReference type="PATRIC" id="fig|1048260.3.peg.752"/>